<reference evidence="1 2" key="1">
    <citation type="submission" date="2022-05" db="EMBL/GenBank/DDBJ databases">
        <title>Genome Sequencing of Bee-Associated Microbes.</title>
        <authorList>
            <person name="Dunlap C."/>
        </authorList>
    </citation>
    <scope>NUCLEOTIDE SEQUENCE [LARGE SCALE GENOMIC DNA]</scope>
    <source>
        <strain evidence="1 2">NRRL B-23120</strain>
    </source>
</reference>
<gene>
    <name evidence="1" type="ORF">M5X16_04055</name>
</gene>
<organism evidence="1 2">
    <name type="scientific">Paenibacillus chitinolyticus</name>
    <dbReference type="NCBI Taxonomy" id="79263"/>
    <lineage>
        <taxon>Bacteria</taxon>
        <taxon>Bacillati</taxon>
        <taxon>Bacillota</taxon>
        <taxon>Bacilli</taxon>
        <taxon>Bacillales</taxon>
        <taxon>Paenibacillaceae</taxon>
        <taxon>Paenibacillus</taxon>
    </lineage>
</organism>
<name>A0ABT4F8V1_9BACL</name>
<accession>A0ABT4F8V1</accession>
<evidence type="ECO:0008006" key="3">
    <source>
        <dbReference type="Google" id="ProtNLM"/>
    </source>
</evidence>
<comment type="caution">
    <text evidence="1">The sequence shown here is derived from an EMBL/GenBank/DDBJ whole genome shotgun (WGS) entry which is preliminary data.</text>
</comment>
<dbReference type="GeneID" id="95374971"/>
<dbReference type="EMBL" id="JAMDMJ010000004">
    <property type="protein sequence ID" value="MCY9594948.1"/>
    <property type="molecule type" value="Genomic_DNA"/>
</dbReference>
<evidence type="ECO:0000313" key="1">
    <source>
        <dbReference type="EMBL" id="MCY9594948.1"/>
    </source>
</evidence>
<keyword evidence="2" id="KW-1185">Reference proteome</keyword>
<protein>
    <recommendedName>
        <fullName evidence="3">RHS repeat-associated core domain-containing protein</fullName>
    </recommendedName>
</protein>
<evidence type="ECO:0000313" key="2">
    <source>
        <dbReference type="Proteomes" id="UP001527202"/>
    </source>
</evidence>
<dbReference type="RefSeq" id="WP_129112465.1">
    <property type="nucleotide sequence ID" value="NZ_CP026520.1"/>
</dbReference>
<dbReference type="Proteomes" id="UP001527202">
    <property type="component" value="Unassembled WGS sequence"/>
</dbReference>
<sequence>MNLYTYVMNNPLTHVDPSGHIALDSIVWVLNKQLNSLKAEWERYNSSGDIKARDVASQKSKELRDNHMVLANSLYQSRRATVGILGANDTMLAYHDIVTDAGEEMTIAVNSMGTVFYEGDFVTYDYSEQVHIQSKSENLMGRAAKAAFGYYVGVIIGKKIDPSKQVITHGSGLGGAWVTDNYLGSVPDVSDVKTMVYRTNKKTGTTENMIINTNSYNLKNWIYWKVYK</sequence>
<proteinExistence type="predicted"/>